<proteinExistence type="predicted"/>
<comment type="caution">
    <text evidence="1">The sequence shown here is derived from an EMBL/GenBank/DDBJ whole genome shotgun (WGS) entry which is preliminary data.</text>
</comment>
<dbReference type="InterPro" id="IPR019656">
    <property type="entry name" value="Uncharacterised_Ycf34"/>
</dbReference>
<dbReference type="STRING" id="59926.EV02_1084"/>
<name>A0A0A2B730_PROMR</name>
<gene>
    <name evidence="1" type="ORF">EV02_1084</name>
</gene>
<dbReference type="RefSeq" id="WP_011817632.1">
    <property type="nucleotide sequence ID" value="NZ_CP138981.1"/>
</dbReference>
<dbReference type="OrthoDB" id="487444at2"/>
<dbReference type="AlphaFoldDB" id="A0A0A2B730"/>
<dbReference type="EMBL" id="JNAS01000002">
    <property type="protein sequence ID" value="KGG08414.1"/>
    <property type="molecule type" value="Genomic_DNA"/>
</dbReference>
<organism evidence="1 2">
    <name type="scientific">Prochlorococcus marinus str. SB</name>
    <dbReference type="NCBI Taxonomy" id="59926"/>
    <lineage>
        <taxon>Bacteria</taxon>
        <taxon>Bacillati</taxon>
        <taxon>Cyanobacteriota</taxon>
        <taxon>Cyanophyceae</taxon>
        <taxon>Synechococcales</taxon>
        <taxon>Prochlorococcaceae</taxon>
        <taxon>Prochlorococcus</taxon>
    </lineage>
</organism>
<dbReference type="Pfam" id="PF10718">
    <property type="entry name" value="Ycf34"/>
    <property type="match status" value="1"/>
</dbReference>
<evidence type="ECO:0000313" key="1">
    <source>
        <dbReference type="EMBL" id="KGG08414.1"/>
    </source>
</evidence>
<evidence type="ECO:0000313" key="2">
    <source>
        <dbReference type="Proteomes" id="UP000030345"/>
    </source>
</evidence>
<sequence length="83" mass="9679">MCICINCKWVDRCITYHDVENNHGVDHICDLPDFKAKKPFIHVNIVKDNNGDYKTDWDVQSCESFENEFGKWSKCNPGMELPV</sequence>
<accession>A0A0A2B730</accession>
<dbReference type="eggNOG" id="ENOG5032S8W">
    <property type="taxonomic scope" value="Bacteria"/>
</dbReference>
<protein>
    <submittedName>
        <fullName evidence="1">Putative Ycf34</fullName>
    </submittedName>
</protein>
<dbReference type="Proteomes" id="UP000030345">
    <property type="component" value="Unassembled WGS sequence"/>
</dbReference>
<reference evidence="2" key="1">
    <citation type="journal article" date="2014" name="Sci. Data">
        <title>Genomes of diverse isolates of the marine cyanobacterium Prochlorococcus.</title>
        <authorList>
            <person name="Biller S."/>
            <person name="Berube P."/>
            <person name="Thompson J."/>
            <person name="Kelly L."/>
            <person name="Roggensack S."/>
            <person name="Awad L."/>
            <person name="Roache-Johnson K."/>
            <person name="Ding H."/>
            <person name="Giovannoni S.J."/>
            <person name="Moore L.R."/>
            <person name="Chisholm S.W."/>
        </authorList>
    </citation>
    <scope>NUCLEOTIDE SEQUENCE [LARGE SCALE GENOMIC DNA]</scope>
    <source>
        <strain evidence="2">SB</strain>
    </source>
</reference>